<proteinExistence type="predicted"/>
<evidence type="ECO:0000313" key="1">
    <source>
        <dbReference type="EMBL" id="KAJ3513181.1"/>
    </source>
</evidence>
<gene>
    <name evidence="1" type="ORF">NLJ89_g3097</name>
</gene>
<dbReference type="EMBL" id="JANKHO010000213">
    <property type="protein sequence ID" value="KAJ3513181.1"/>
    <property type="molecule type" value="Genomic_DNA"/>
</dbReference>
<dbReference type="SUPFAM" id="SSF50998">
    <property type="entry name" value="Quinoprotein alcohol dehydrogenase-like"/>
    <property type="match status" value="1"/>
</dbReference>
<protein>
    <submittedName>
        <fullName evidence="1">Uncharacterized protein</fullName>
    </submittedName>
</protein>
<dbReference type="OrthoDB" id="3026076at2759"/>
<sequence length="387" mass="42522">MSQRYLLSGMELRRDDERWYDLLLHDLSDACLADRVSLGPFESTGPLVEGGLVGVGDGKAALYKKNGGDRSVEVYAITDDGKLELARTLREPAQVPNEQRIFMHTSGLPSSALLQCTSDTVVTADTYCRYPSSVRLTRWSSDPRLLEHQTVDFIRGLSSDTQRESHLRGHAYILPAKAFMTASYEHTLEAYDSDPITIIRSFTSDTLALQWTTAIPQENSKLLFIPRRNAALALGLTWSVEEGYSSARTKVALATLDAASGSILATHILPDPQSPCGNLSEAIGDADLTPSGNHLVLIFGDGQVAVLDVDEYLENGFSSVTNPEGRIITHPFPEVPSSTPKNKKERKAREEGYWSWVDKAYYGDGQVVLRPGVGEKKPTGFAVVSWE</sequence>
<name>A0A9W8K341_9AGAR</name>
<keyword evidence="2" id="KW-1185">Reference proteome</keyword>
<organism evidence="1 2">
    <name type="scientific">Agrocybe chaxingu</name>
    <dbReference type="NCBI Taxonomy" id="84603"/>
    <lineage>
        <taxon>Eukaryota</taxon>
        <taxon>Fungi</taxon>
        <taxon>Dikarya</taxon>
        <taxon>Basidiomycota</taxon>
        <taxon>Agaricomycotina</taxon>
        <taxon>Agaricomycetes</taxon>
        <taxon>Agaricomycetidae</taxon>
        <taxon>Agaricales</taxon>
        <taxon>Agaricineae</taxon>
        <taxon>Strophariaceae</taxon>
        <taxon>Agrocybe</taxon>
    </lineage>
</organism>
<accession>A0A9W8K341</accession>
<dbReference type="Proteomes" id="UP001148786">
    <property type="component" value="Unassembled WGS sequence"/>
</dbReference>
<dbReference type="InterPro" id="IPR011047">
    <property type="entry name" value="Quinoprotein_ADH-like_sf"/>
</dbReference>
<reference evidence="1" key="1">
    <citation type="submission" date="2022-07" db="EMBL/GenBank/DDBJ databases">
        <title>Genome Sequence of Agrocybe chaxingu.</title>
        <authorList>
            <person name="Buettner E."/>
        </authorList>
    </citation>
    <scope>NUCLEOTIDE SEQUENCE</scope>
    <source>
        <strain evidence="1">MP-N11</strain>
    </source>
</reference>
<evidence type="ECO:0000313" key="2">
    <source>
        <dbReference type="Proteomes" id="UP001148786"/>
    </source>
</evidence>
<comment type="caution">
    <text evidence="1">The sequence shown here is derived from an EMBL/GenBank/DDBJ whole genome shotgun (WGS) entry which is preliminary data.</text>
</comment>
<dbReference type="AlphaFoldDB" id="A0A9W8K341"/>